<dbReference type="AlphaFoldDB" id="A0A1J5NY28"/>
<accession>A0A1J5NY28</accession>
<proteinExistence type="predicted"/>
<dbReference type="InterPro" id="IPR051939">
    <property type="entry name" value="Glycosyltr_41/O-GlcNAc_trsf"/>
</dbReference>
<keyword evidence="4" id="KW-0677">Repeat</keyword>
<evidence type="ECO:0000259" key="6">
    <source>
        <dbReference type="Pfam" id="PF13844"/>
    </source>
</evidence>
<evidence type="ECO:0000313" key="7">
    <source>
        <dbReference type="EMBL" id="OIQ63112.1"/>
    </source>
</evidence>
<name>A0A1J5NY28_9ZZZZ</name>
<keyword evidence="2" id="KW-0328">Glycosyltransferase</keyword>
<keyword evidence="5" id="KW-0802">TPR repeat</keyword>
<dbReference type="Gene3D" id="3.40.50.2000">
    <property type="entry name" value="Glycogen Phosphorylase B"/>
    <property type="match status" value="1"/>
</dbReference>
<gene>
    <name evidence="7" type="ORF">GALL_553500</name>
</gene>
<comment type="caution">
    <text evidence="7">The sequence shown here is derived from an EMBL/GenBank/DDBJ whole genome shotgun (WGS) entry which is preliminary data.</text>
</comment>
<reference evidence="7" key="1">
    <citation type="submission" date="2016-10" db="EMBL/GenBank/DDBJ databases">
        <title>Sequence of Gallionella enrichment culture.</title>
        <authorList>
            <person name="Poehlein A."/>
            <person name="Muehling M."/>
            <person name="Daniel R."/>
        </authorList>
    </citation>
    <scope>NUCLEOTIDE SEQUENCE</scope>
</reference>
<dbReference type="InterPro" id="IPR029489">
    <property type="entry name" value="OGT/SEC/SPY_C"/>
</dbReference>
<evidence type="ECO:0000256" key="2">
    <source>
        <dbReference type="ARBA" id="ARBA00022676"/>
    </source>
</evidence>
<evidence type="ECO:0000256" key="3">
    <source>
        <dbReference type="ARBA" id="ARBA00022679"/>
    </source>
</evidence>
<dbReference type="PANTHER" id="PTHR44835:SF1">
    <property type="entry name" value="PROTEIN O-GLCNAC TRANSFERASE"/>
    <property type="match status" value="1"/>
</dbReference>
<evidence type="ECO:0000256" key="5">
    <source>
        <dbReference type="ARBA" id="ARBA00022803"/>
    </source>
</evidence>
<sequence length="121" mass="13326">MANYNDVDMILDPFPYSGGLTTCEALWMGVPVVALPGEIFASRHSASHLANIGLADWVCDSVSEYIDLAVTRASDLDGLAALRDSLRERMRRSPLCDGPRFGRAFGTALRQAWYAWCQQAD</sequence>
<evidence type="ECO:0000256" key="4">
    <source>
        <dbReference type="ARBA" id="ARBA00022737"/>
    </source>
</evidence>
<dbReference type="Pfam" id="PF13844">
    <property type="entry name" value="Glyco_transf_41"/>
    <property type="match status" value="1"/>
</dbReference>
<dbReference type="PANTHER" id="PTHR44835">
    <property type="entry name" value="UDP-N-ACETYLGLUCOSAMINE--PEPTIDE N-ACETYLGLUCOSAMINYLTRANSFERASE SPINDLY-RELATED"/>
    <property type="match status" value="1"/>
</dbReference>
<feature type="domain" description="O-GlcNAc transferase C-terminal" evidence="6">
    <location>
        <begin position="8"/>
        <end position="98"/>
    </location>
</feature>
<dbReference type="EMBL" id="MLJW01009298">
    <property type="protein sequence ID" value="OIQ63112.1"/>
    <property type="molecule type" value="Genomic_DNA"/>
</dbReference>
<protein>
    <recommendedName>
        <fullName evidence="6">O-GlcNAc transferase C-terminal domain-containing protein</fullName>
    </recommendedName>
</protein>
<keyword evidence="3" id="KW-0808">Transferase</keyword>
<comment type="pathway">
    <text evidence="1">Protein modification; protein glycosylation.</text>
</comment>
<organism evidence="7">
    <name type="scientific">mine drainage metagenome</name>
    <dbReference type="NCBI Taxonomy" id="410659"/>
    <lineage>
        <taxon>unclassified sequences</taxon>
        <taxon>metagenomes</taxon>
        <taxon>ecological metagenomes</taxon>
    </lineage>
</organism>
<dbReference type="GO" id="GO:0016757">
    <property type="term" value="F:glycosyltransferase activity"/>
    <property type="evidence" value="ECO:0007669"/>
    <property type="project" value="UniProtKB-KW"/>
</dbReference>
<evidence type="ECO:0000256" key="1">
    <source>
        <dbReference type="ARBA" id="ARBA00004922"/>
    </source>
</evidence>